<evidence type="ECO:0000313" key="2">
    <source>
        <dbReference type="EMBL" id="STQ99940.1"/>
    </source>
</evidence>
<dbReference type="Proteomes" id="UP000254293">
    <property type="component" value="Unassembled WGS sequence"/>
</dbReference>
<keyword evidence="1" id="KW-1133">Transmembrane helix</keyword>
<dbReference type="RefSeq" id="WP_115307282.1">
    <property type="nucleotide sequence ID" value="NZ_CP091516.1"/>
</dbReference>
<evidence type="ECO:0000256" key="1">
    <source>
        <dbReference type="SAM" id="Phobius"/>
    </source>
</evidence>
<accession>A0A377QYX6</accession>
<feature type="transmembrane region" description="Helical" evidence="1">
    <location>
        <begin position="6"/>
        <end position="30"/>
    </location>
</feature>
<dbReference type="AlphaFoldDB" id="A0A377QYX6"/>
<sequence>MEVSKFMIFSGLTISVFSIIVTIALIYFGCKIAMQYEKEKKAEKAKDQQIKLDMLAALQKLAEQKEKGQGGNT</sequence>
<evidence type="ECO:0000313" key="3">
    <source>
        <dbReference type="Proteomes" id="UP000254293"/>
    </source>
</evidence>
<organism evidence="2 3">
    <name type="scientific">Kingella potus</name>
    <dbReference type="NCBI Taxonomy" id="265175"/>
    <lineage>
        <taxon>Bacteria</taxon>
        <taxon>Pseudomonadati</taxon>
        <taxon>Pseudomonadota</taxon>
        <taxon>Betaproteobacteria</taxon>
        <taxon>Neisseriales</taxon>
        <taxon>Neisseriaceae</taxon>
        <taxon>Kingella</taxon>
    </lineage>
</organism>
<keyword evidence="1" id="KW-0812">Transmembrane</keyword>
<keyword evidence="3" id="KW-1185">Reference proteome</keyword>
<name>A0A377QYX6_9NEIS</name>
<protein>
    <submittedName>
        <fullName evidence="2">Uncharacterized protein</fullName>
    </submittedName>
</protein>
<keyword evidence="1" id="KW-0472">Membrane</keyword>
<dbReference type="EMBL" id="UGJJ01000001">
    <property type="protein sequence ID" value="STQ99940.1"/>
    <property type="molecule type" value="Genomic_DNA"/>
</dbReference>
<reference evidence="2 3" key="1">
    <citation type="submission" date="2018-06" db="EMBL/GenBank/DDBJ databases">
        <authorList>
            <consortium name="Pathogen Informatics"/>
            <person name="Doyle S."/>
        </authorList>
    </citation>
    <scope>NUCLEOTIDE SEQUENCE [LARGE SCALE GENOMIC DNA]</scope>
    <source>
        <strain evidence="2 3">NCTC13336</strain>
    </source>
</reference>
<gene>
    <name evidence="2" type="ORF">NCTC13336_00128</name>
</gene>
<proteinExistence type="predicted"/>